<gene>
    <name evidence="3" type="ORF">g.8954</name>
</gene>
<dbReference type="InterPro" id="IPR010622">
    <property type="entry name" value="FAST_Leu-rich"/>
</dbReference>
<evidence type="ECO:0008006" key="4">
    <source>
        <dbReference type="Google" id="ProtNLM"/>
    </source>
</evidence>
<feature type="domain" description="FAST kinase leucine-rich" evidence="1">
    <location>
        <begin position="289"/>
        <end position="358"/>
    </location>
</feature>
<sequence length="547" mass="60896">MLRMLVLRCLSKQARHFSQAPKPTPVIVNTSPEENRTNELKVALKNKSKLVSTAFEKLKTLHPVEINDSVIKSIVESTNLEELLSIVGTKKLTRNHSLKLVSVLADWTLQGKIKTSEFESDPRFAVVCRTLGSIPETTDATGKPPLDKMNTDLSTVLGVASDDEAAKLISNISLDQMIKVLSTLASKKRRSTPLLRSLAFNISSSTEKLNIKQGADALYAIASLNFHNEMLVDKICLDLCDCLMLNNKRAVVGSIITSLGLLRYKHIELLDLLSEWVQKHIDVCGSQDLISLVMTLAMVHHIPANQDMLFPLVLERLQASGIPNPQDWLDLVWALNVLNKETPDQVASVLSSEFLDKIRTINAGVLTVSTKLKLLNINGVARLRLRDYTGPLLDLTAEEWKVPLLRSKDKQALVTAVQETMLHLLPSAVYLGTNIETDMGFIIDGECLVNTKMTPLPLFDKKTKTPIDRSGPNTQRGIKVAFLVWDYHDMTRGRRDPTGVNVLCKDLVRLKGYRVMTVDFVDFNPRSILVDRVKDLNQKLISAIGPS</sequence>
<evidence type="ECO:0000313" key="3">
    <source>
        <dbReference type="EMBL" id="JAS60625.1"/>
    </source>
</evidence>
<dbReference type="Pfam" id="PF06743">
    <property type="entry name" value="FAST_1"/>
    <property type="match status" value="1"/>
</dbReference>
<proteinExistence type="predicted"/>
<evidence type="ECO:0000259" key="2">
    <source>
        <dbReference type="Pfam" id="PF08368"/>
    </source>
</evidence>
<dbReference type="GO" id="GO:0044528">
    <property type="term" value="P:regulation of mitochondrial mRNA stability"/>
    <property type="evidence" value="ECO:0007669"/>
    <property type="project" value="InterPro"/>
</dbReference>
<organism evidence="3">
    <name type="scientific">Cuerna arida</name>
    <dbReference type="NCBI Taxonomy" id="1464854"/>
    <lineage>
        <taxon>Eukaryota</taxon>
        <taxon>Metazoa</taxon>
        <taxon>Ecdysozoa</taxon>
        <taxon>Arthropoda</taxon>
        <taxon>Hexapoda</taxon>
        <taxon>Insecta</taxon>
        <taxon>Pterygota</taxon>
        <taxon>Neoptera</taxon>
        <taxon>Paraneoptera</taxon>
        <taxon>Hemiptera</taxon>
        <taxon>Auchenorrhyncha</taxon>
        <taxon>Membracoidea</taxon>
        <taxon>Cicadellidae</taxon>
        <taxon>Cicadellinae</taxon>
        <taxon>Proconiini</taxon>
        <taxon>Cuerna</taxon>
    </lineage>
</organism>
<dbReference type="InterPro" id="IPR013579">
    <property type="entry name" value="FAST_2"/>
</dbReference>
<name>A0A1B6GDU3_9HEMI</name>
<feature type="domain" description="FAST kinase-like protein subdomain 2" evidence="2">
    <location>
        <begin position="371"/>
        <end position="457"/>
    </location>
</feature>
<reference evidence="3" key="1">
    <citation type="submission" date="2015-11" db="EMBL/GenBank/DDBJ databases">
        <title>De novo transcriptome assembly of four potential Pierce s Disease insect vectors from Arizona vineyards.</title>
        <authorList>
            <person name="Tassone E.E."/>
        </authorList>
    </citation>
    <scope>NUCLEOTIDE SEQUENCE</scope>
</reference>
<dbReference type="Pfam" id="PF08368">
    <property type="entry name" value="FAST_2"/>
    <property type="match status" value="1"/>
</dbReference>
<evidence type="ECO:0000259" key="1">
    <source>
        <dbReference type="Pfam" id="PF06743"/>
    </source>
</evidence>
<dbReference type="EMBL" id="GECZ01009144">
    <property type="protein sequence ID" value="JAS60625.1"/>
    <property type="molecule type" value="Transcribed_RNA"/>
</dbReference>
<dbReference type="AlphaFoldDB" id="A0A1B6GDU3"/>
<accession>A0A1B6GDU3</accession>
<protein>
    <recommendedName>
        <fullName evidence="4">RAP domain-containing protein</fullName>
    </recommendedName>
</protein>